<sequence length="119" mass="13602">MNAYVFLYNPLRSVRTNLASCTVVFDLLCCKQLDLPAQKTIHKVMLIVDTSEDYLSSNRWYLFPTEQPTCTALRLGRGLLIALSVDYGLDNRLHSNKTHLSEVQGVEIVHHHHEDITFS</sequence>
<reference evidence="2" key="2">
    <citation type="submission" date="2025-08" db="UniProtKB">
        <authorList>
            <consortium name="RefSeq"/>
        </authorList>
    </citation>
    <scope>IDENTIFICATION</scope>
    <source>
        <strain evidence="2">S238N-H82</strain>
        <tissue evidence="2">Testes</tissue>
    </source>
</reference>
<dbReference type="RefSeq" id="XP_035686723.1">
    <property type="nucleotide sequence ID" value="XM_035830830.1"/>
</dbReference>
<accession>A0A9J7LQY6</accession>
<organism evidence="1 2">
    <name type="scientific">Branchiostoma floridae</name>
    <name type="common">Florida lancelet</name>
    <name type="synonym">Amphioxus</name>
    <dbReference type="NCBI Taxonomy" id="7739"/>
    <lineage>
        <taxon>Eukaryota</taxon>
        <taxon>Metazoa</taxon>
        <taxon>Chordata</taxon>
        <taxon>Cephalochordata</taxon>
        <taxon>Leptocardii</taxon>
        <taxon>Amphioxiformes</taxon>
        <taxon>Branchiostomatidae</taxon>
        <taxon>Branchiostoma</taxon>
    </lineage>
</organism>
<dbReference type="GeneID" id="118422943"/>
<dbReference type="Proteomes" id="UP000001554">
    <property type="component" value="Chromosome 9"/>
</dbReference>
<keyword evidence="1" id="KW-1185">Reference proteome</keyword>
<gene>
    <name evidence="2" type="primary">LOC118422943</name>
</gene>
<protein>
    <submittedName>
        <fullName evidence="2">Uncharacterized protein LOC118422943</fullName>
    </submittedName>
</protein>
<evidence type="ECO:0000313" key="2">
    <source>
        <dbReference type="RefSeq" id="XP_035686723.1"/>
    </source>
</evidence>
<name>A0A9J7LQY6_BRAFL</name>
<proteinExistence type="predicted"/>
<dbReference type="AlphaFoldDB" id="A0A9J7LQY6"/>
<reference evidence="1" key="1">
    <citation type="journal article" date="2020" name="Nat. Ecol. Evol.">
        <title>Deeply conserved synteny resolves early events in vertebrate evolution.</title>
        <authorList>
            <person name="Simakov O."/>
            <person name="Marletaz F."/>
            <person name="Yue J.X."/>
            <person name="O'Connell B."/>
            <person name="Jenkins J."/>
            <person name="Brandt A."/>
            <person name="Calef R."/>
            <person name="Tung C.H."/>
            <person name="Huang T.K."/>
            <person name="Schmutz J."/>
            <person name="Satoh N."/>
            <person name="Yu J.K."/>
            <person name="Putnam N.H."/>
            <person name="Green R.E."/>
            <person name="Rokhsar D.S."/>
        </authorList>
    </citation>
    <scope>NUCLEOTIDE SEQUENCE [LARGE SCALE GENOMIC DNA]</scope>
    <source>
        <strain evidence="1">S238N-H82</strain>
    </source>
</reference>
<evidence type="ECO:0000313" key="1">
    <source>
        <dbReference type="Proteomes" id="UP000001554"/>
    </source>
</evidence>
<dbReference type="KEGG" id="bfo:118422943"/>